<evidence type="ECO:0000256" key="2">
    <source>
        <dbReference type="ARBA" id="ARBA00022692"/>
    </source>
</evidence>
<dbReference type="InterPro" id="IPR037185">
    <property type="entry name" value="EmrE-like"/>
</dbReference>
<dbReference type="GO" id="GO:0016020">
    <property type="term" value="C:membrane"/>
    <property type="evidence" value="ECO:0007669"/>
    <property type="project" value="UniProtKB-SubCell"/>
</dbReference>
<proteinExistence type="predicted"/>
<feature type="transmembrane region" description="Helical" evidence="5">
    <location>
        <begin position="254"/>
        <end position="273"/>
    </location>
</feature>
<dbReference type="AlphaFoldDB" id="A0A975HJB3"/>
<keyword evidence="4 5" id="KW-0472">Membrane</keyword>
<dbReference type="InterPro" id="IPR050638">
    <property type="entry name" value="AA-Vitamin_Transporters"/>
</dbReference>
<organism evidence="7 8">
    <name type="scientific">Psychrosphaera ytuae</name>
    <dbReference type="NCBI Taxonomy" id="2820710"/>
    <lineage>
        <taxon>Bacteria</taxon>
        <taxon>Pseudomonadati</taxon>
        <taxon>Pseudomonadota</taxon>
        <taxon>Gammaproteobacteria</taxon>
        <taxon>Alteromonadales</taxon>
        <taxon>Pseudoalteromonadaceae</taxon>
        <taxon>Psychrosphaera</taxon>
    </lineage>
</organism>
<dbReference type="PANTHER" id="PTHR32322:SF9">
    <property type="entry name" value="AMINO-ACID METABOLITE EFFLUX PUMP-RELATED"/>
    <property type="match status" value="1"/>
</dbReference>
<feature type="transmembrane region" description="Helical" evidence="5">
    <location>
        <begin position="190"/>
        <end position="209"/>
    </location>
</feature>
<sequence length="309" mass="33349">MNPKHFLELVLLAAIWGASFLFMRIASPAFGAENMAALRVVIAGITLLPVFALTAKKYLEPMPKDVKSQTIINLTLVSVGNSIIPFFLFAYATLTLEAGLTSVVNATTPLWGAFFGVILFGARLNKLGWLGLVIGLIGVVILTAHKLFDGQISNNTNDLLAITAVIGATGLYGIASNYSKHSLSSIPSLLVASGTMVIGALIVIPILMLNTNWAFLMSIELLPWLSLIGLGAICTGIAYLIFYRLVEQTSATTAMSVTYLIPMFGVFFGWIFLNEPIYINMFFGGVLILFGVMLTTGLIKRKQTLVKTC</sequence>
<dbReference type="Pfam" id="PF00892">
    <property type="entry name" value="EamA"/>
    <property type="match status" value="2"/>
</dbReference>
<reference evidence="7" key="1">
    <citation type="submission" date="2021-03" db="EMBL/GenBank/DDBJ databases">
        <title>Description of Psychrosphaera ytuae sp. nov. isolated from deep sea sediment of South China Sea.</title>
        <authorList>
            <person name="Zhang J."/>
            <person name="Xu X.-D."/>
        </authorList>
    </citation>
    <scope>NUCLEOTIDE SEQUENCE</scope>
    <source>
        <strain evidence="7">MTZ26</strain>
    </source>
</reference>
<keyword evidence="2 5" id="KW-0812">Transmembrane</keyword>
<dbReference type="KEGG" id="psym:J1N51_06325"/>
<keyword evidence="8" id="KW-1185">Reference proteome</keyword>
<evidence type="ECO:0000256" key="5">
    <source>
        <dbReference type="SAM" id="Phobius"/>
    </source>
</evidence>
<name>A0A975HJB3_9GAMM</name>
<evidence type="ECO:0000313" key="7">
    <source>
        <dbReference type="EMBL" id="QTH65053.1"/>
    </source>
</evidence>
<feature type="domain" description="EamA" evidence="6">
    <location>
        <begin position="161"/>
        <end position="296"/>
    </location>
</feature>
<evidence type="ECO:0000313" key="8">
    <source>
        <dbReference type="Proteomes" id="UP000682739"/>
    </source>
</evidence>
<evidence type="ECO:0000256" key="4">
    <source>
        <dbReference type="ARBA" id="ARBA00023136"/>
    </source>
</evidence>
<feature type="transmembrane region" description="Helical" evidence="5">
    <location>
        <begin position="41"/>
        <end position="59"/>
    </location>
</feature>
<feature type="transmembrane region" description="Helical" evidence="5">
    <location>
        <begin position="127"/>
        <end position="147"/>
    </location>
</feature>
<feature type="transmembrane region" description="Helical" evidence="5">
    <location>
        <begin position="71"/>
        <end position="92"/>
    </location>
</feature>
<accession>A0A975HJB3</accession>
<dbReference type="SUPFAM" id="SSF103481">
    <property type="entry name" value="Multidrug resistance efflux transporter EmrE"/>
    <property type="match status" value="2"/>
</dbReference>
<dbReference type="RefSeq" id="WP_208833088.1">
    <property type="nucleotide sequence ID" value="NZ_CP072110.1"/>
</dbReference>
<evidence type="ECO:0000256" key="1">
    <source>
        <dbReference type="ARBA" id="ARBA00004141"/>
    </source>
</evidence>
<evidence type="ECO:0000259" key="6">
    <source>
        <dbReference type="Pfam" id="PF00892"/>
    </source>
</evidence>
<keyword evidence="3 5" id="KW-1133">Transmembrane helix</keyword>
<feature type="transmembrane region" description="Helical" evidence="5">
    <location>
        <begin position="98"/>
        <end position="120"/>
    </location>
</feature>
<gene>
    <name evidence="7" type="ORF">J1N51_06325</name>
</gene>
<protein>
    <submittedName>
        <fullName evidence="7">DMT family transporter</fullName>
    </submittedName>
</protein>
<comment type="subcellular location">
    <subcellularLocation>
        <location evidence="1">Membrane</location>
        <topology evidence="1">Multi-pass membrane protein</topology>
    </subcellularLocation>
</comment>
<feature type="domain" description="EamA" evidence="6">
    <location>
        <begin position="10"/>
        <end position="143"/>
    </location>
</feature>
<dbReference type="InterPro" id="IPR000620">
    <property type="entry name" value="EamA_dom"/>
</dbReference>
<dbReference type="Proteomes" id="UP000682739">
    <property type="component" value="Chromosome"/>
</dbReference>
<evidence type="ECO:0000256" key="3">
    <source>
        <dbReference type="ARBA" id="ARBA00022989"/>
    </source>
</evidence>
<feature type="transmembrane region" description="Helical" evidence="5">
    <location>
        <begin position="279"/>
        <end position="299"/>
    </location>
</feature>
<dbReference type="EMBL" id="CP072110">
    <property type="protein sequence ID" value="QTH65053.1"/>
    <property type="molecule type" value="Genomic_DNA"/>
</dbReference>
<feature type="transmembrane region" description="Helical" evidence="5">
    <location>
        <begin position="159"/>
        <end position="178"/>
    </location>
</feature>
<dbReference type="PANTHER" id="PTHR32322">
    <property type="entry name" value="INNER MEMBRANE TRANSPORTER"/>
    <property type="match status" value="1"/>
</dbReference>
<feature type="transmembrane region" description="Helical" evidence="5">
    <location>
        <begin position="221"/>
        <end position="242"/>
    </location>
</feature>